<dbReference type="AlphaFoldDB" id="A0A841J3W7"/>
<reference evidence="1 2" key="1">
    <citation type="submission" date="2020-08" db="EMBL/GenBank/DDBJ databases">
        <title>Genomic Encyclopedia of Type Strains, Phase IV (KMG-IV): sequencing the most valuable type-strain genomes for metagenomic binning, comparative biology and taxonomic classification.</title>
        <authorList>
            <person name="Goeker M."/>
        </authorList>
    </citation>
    <scope>NUCLEOTIDE SEQUENCE [LARGE SCALE GENOMIC DNA]</scope>
    <source>
        <strain evidence="1 2">DSM 102255</strain>
    </source>
</reference>
<proteinExistence type="predicted"/>
<protein>
    <submittedName>
        <fullName evidence="1">Uncharacterized protein</fullName>
    </submittedName>
</protein>
<accession>A0A841J3W7</accession>
<keyword evidence="2" id="KW-1185">Reference proteome</keyword>
<name>A0A841J3W7_9SPHN</name>
<sequence length="197" mass="21266">MTANPLPLTLDAVLDLFQSEDVHDGDVLRQYVEDYPQYAIQLIDFSRLLAAPELEDESPLSATDESRIDAAWIMHKAAAPGEPAGEDPLARLTGDIGKDLARKLGVPRQVITCLREHRVLASSLPDTILGDLSDALDLPPAHVIAAMRQPPMPMTTGRSYKSGRPPGSAEQMTFEQILIDAGVSEADRSKLLAGSGE</sequence>
<dbReference type="EMBL" id="JACIJP010000011">
    <property type="protein sequence ID" value="MBB6125673.1"/>
    <property type="molecule type" value="Genomic_DNA"/>
</dbReference>
<dbReference type="RefSeq" id="WP_184081878.1">
    <property type="nucleotide sequence ID" value="NZ_JACIJP010000011.1"/>
</dbReference>
<organism evidence="1 2">
    <name type="scientific">Sphingobium subterraneum</name>
    <dbReference type="NCBI Taxonomy" id="627688"/>
    <lineage>
        <taxon>Bacteria</taxon>
        <taxon>Pseudomonadati</taxon>
        <taxon>Pseudomonadota</taxon>
        <taxon>Alphaproteobacteria</taxon>
        <taxon>Sphingomonadales</taxon>
        <taxon>Sphingomonadaceae</taxon>
        <taxon>Sphingobium</taxon>
    </lineage>
</organism>
<evidence type="ECO:0000313" key="1">
    <source>
        <dbReference type="EMBL" id="MBB6125673.1"/>
    </source>
</evidence>
<gene>
    <name evidence="1" type="ORF">FHS92_003437</name>
</gene>
<comment type="caution">
    <text evidence="1">The sequence shown here is derived from an EMBL/GenBank/DDBJ whole genome shotgun (WGS) entry which is preliminary data.</text>
</comment>
<dbReference type="Proteomes" id="UP000552700">
    <property type="component" value="Unassembled WGS sequence"/>
</dbReference>
<evidence type="ECO:0000313" key="2">
    <source>
        <dbReference type="Proteomes" id="UP000552700"/>
    </source>
</evidence>